<evidence type="ECO:0000313" key="3">
    <source>
        <dbReference type="EMBL" id="SFA88276.1"/>
    </source>
</evidence>
<gene>
    <name evidence="3" type="ORF">SAMN04488528_1005110</name>
</gene>
<evidence type="ECO:0000313" key="4">
    <source>
        <dbReference type="Proteomes" id="UP000198619"/>
    </source>
</evidence>
<dbReference type="Proteomes" id="UP000198619">
    <property type="component" value="Unassembled WGS sequence"/>
</dbReference>
<dbReference type="PANTHER" id="PTHR37313:SF2">
    <property type="entry name" value="UPF0749 PROTEIN YLXX"/>
    <property type="match status" value="1"/>
</dbReference>
<dbReference type="InterPro" id="IPR010273">
    <property type="entry name" value="DUF881"/>
</dbReference>
<dbReference type="Pfam" id="PF05949">
    <property type="entry name" value="DUF881"/>
    <property type="match status" value="1"/>
</dbReference>
<protein>
    <submittedName>
        <fullName evidence="3">Uncharacterized conserved protein YlxW, UPF0749 family</fullName>
    </submittedName>
</protein>
<sequence>MKLNEPKIVVFIAAVAIGILISLNINLSSTGGDRTILNTKEYQDASNLKNQVLSDVIRVKNNYFENEKKLDGYKNVENDKDKIVNEINQEINLNKEVLGYTSVKGPGLKMTLVDGTGEKFNNSITEQSNEYIRSRIIHDIDMIATVNELKNAGAEAISLNGQRIISNTDIYCSWAFLSVNGVKTPAPFYITAIGNKEVMKKYLLSSESYLKRLINRGINVNIYEEDEVVIPAYIGEMENKNLNYQ</sequence>
<feature type="transmembrane region" description="Helical" evidence="2">
    <location>
        <begin position="6"/>
        <end position="27"/>
    </location>
</feature>
<evidence type="ECO:0000256" key="2">
    <source>
        <dbReference type="SAM" id="Phobius"/>
    </source>
</evidence>
<keyword evidence="4" id="KW-1185">Reference proteome</keyword>
<keyword evidence="2" id="KW-0472">Membrane</keyword>
<comment type="similarity">
    <text evidence="1">Belongs to the UPF0749 family.</text>
</comment>
<dbReference type="STRING" id="84698.SAMN04488528_1005110"/>
<keyword evidence="2" id="KW-1133">Transmembrane helix</keyword>
<dbReference type="PANTHER" id="PTHR37313">
    <property type="entry name" value="UPF0749 PROTEIN RV1825"/>
    <property type="match status" value="1"/>
</dbReference>
<evidence type="ECO:0000256" key="1">
    <source>
        <dbReference type="ARBA" id="ARBA00009108"/>
    </source>
</evidence>
<dbReference type="AlphaFoldDB" id="A0A1I0WK05"/>
<accession>A0A1I0WK05</accession>
<keyword evidence="2" id="KW-0812">Transmembrane</keyword>
<organism evidence="3 4">
    <name type="scientific">Clostridium frigidicarnis</name>
    <dbReference type="NCBI Taxonomy" id="84698"/>
    <lineage>
        <taxon>Bacteria</taxon>
        <taxon>Bacillati</taxon>
        <taxon>Bacillota</taxon>
        <taxon>Clostridia</taxon>
        <taxon>Eubacteriales</taxon>
        <taxon>Clostridiaceae</taxon>
        <taxon>Clostridium</taxon>
    </lineage>
</organism>
<name>A0A1I0WK05_9CLOT</name>
<dbReference type="Gene3D" id="3.30.70.1880">
    <property type="entry name" value="Protein of unknown function DUF881"/>
    <property type="match status" value="1"/>
</dbReference>
<dbReference type="EMBL" id="FOKI01000005">
    <property type="protein sequence ID" value="SFA88276.1"/>
    <property type="molecule type" value="Genomic_DNA"/>
</dbReference>
<proteinExistence type="inferred from homology"/>
<dbReference type="RefSeq" id="WP_090039211.1">
    <property type="nucleotide sequence ID" value="NZ_FOKI01000005.1"/>
</dbReference>
<dbReference type="OrthoDB" id="9776196at2"/>
<reference evidence="3 4" key="1">
    <citation type="submission" date="2016-10" db="EMBL/GenBank/DDBJ databases">
        <authorList>
            <person name="de Groot N.N."/>
        </authorList>
    </citation>
    <scope>NUCLEOTIDE SEQUENCE [LARGE SCALE GENOMIC DNA]</scope>
    <source>
        <strain evidence="3 4">DSM 12271</strain>
    </source>
</reference>